<dbReference type="Gene3D" id="1.20.5.340">
    <property type="match status" value="1"/>
</dbReference>
<dbReference type="EMBL" id="CP001742">
    <property type="protein sequence ID" value="ADL18482.1"/>
    <property type="molecule type" value="Genomic_DNA"/>
</dbReference>
<keyword evidence="1" id="KW-0812">Transmembrane</keyword>
<name>D9PZJ4_ACIS3</name>
<keyword evidence="1" id="KW-0472">Membrane</keyword>
<feature type="domain" description="T-SNARE coiled-coil homology" evidence="2">
    <location>
        <begin position="1275"/>
        <end position="1337"/>
    </location>
</feature>
<evidence type="ECO:0000256" key="1">
    <source>
        <dbReference type="SAM" id="Phobius"/>
    </source>
</evidence>
<evidence type="ECO:0000259" key="2">
    <source>
        <dbReference type="PROSITE" id="PS50192"/>
    </source>
</evidence>
<protein>
    <recommendedName>
        <fullName evidence="2">t-SNARE coiled-coil homology domain-containing protein</fullName>
    </recommendedName>
</protein>
<proteinExistence type="predicted"/>
<dbReference type="Proteomes" id="UP000000346">
    <property type="component" value="Chromosome"/>
</dbReference>
<keyword evidence="4" id="KW-1185">Reference proteome</keyword>
<keyword evidence="1" id="KW-1133">Transmembrane helix</keyword>
<dbReference type="PROSITE" id="PS50192">
    <property type="entry name" value="T_SNARE"/>
    <property type="match status" value="1"/>
</dbReference>
<dbReference type="STRING" id="666510.ASAC_0074"/>
<evidence type="ECO:0000313" key="4">
    <source>
        <dbReference type="Proteomes" id="UP000000346"/>
    </source>
</evidence>
<dbReference type="Gene3D" id="1.20.1480.30">
    <property type="entry name" value="Designed four-helix bundle protein"/>
    <property type="match status" value="1"/>
</dbReference>
<evidence type="ECO:0000313" key="3">
    <source>
        <dbReference type="EMBL" id="ADL18482.1"/>
    </source>
</evidence>
<dbReference type="InterPro" id="IPR000727">
    <property type="entry name" value="T_SNARE_dom"/>
</dbReference>
<reference evidence="3 4" key="1">
    <citation type="journal article" date="2010" name="Appl. Environ. Microbiol.">
        <title>The genome sequence of the crenarchaeon Acidilobus saccharovorans supports a new order, Acidilobales, and suggests an important ecological role in terrestrial acidic hot springs.</title>
        <authorList>
            <person name="Mardanov A.V."/>
            <person name="Svetlitchnyi V.A."/>
            <person name="Beletsky A.V."/>
            <person name="Prokofeva M.I."/>
            <person name="Bonch-Osmolovskaya E.A."/>
            <person name="Ravin N.V."/>
            <person name="Skryabin K.G."/>
        </authorList>
    </citation>
    <scope>NUCLEOTIDE SEQUENCE [LARGE SCALE GENOMIC DNA]</scope>
    <source>
        <strain evidence="4">DSM 16705 / JCM 18335 / VKM B-2471 / 345-15</strain>
    </source>
</reference>
<organism evidence="3 4">
    <name type="scientific">Acidilobus saccharovorans (strain DSM 16705 / JCM 18335 / VKM B-2471 / 345-15)</name>
    <dbReference type="NCBI Taxonomy" id="666510"/>
    <lineage>
        <taxon>Archaea</taxon>
        <taxon>Thermoproteota</taxon>
        <taxon>Thermoprotei</taxon>
        <taxon>Acidilobales</taxon>
        <taxon>Acidilobaceae</taxon>
        <taxon>Acidilobus</taxon>
    </lineage>
</organism>
<sequence length="1384" mass="144423">MLRSYKALAAVVLALVLLAPLLGAAAAKAYSLQPGTGKVFTKEVSVNGMVEFAFNLSPAYEGAEAHIYLSANGLPNVYYGDVAITPAFSTSNVTAVIGNITISAGDVYNFLWSLSTNGSSEDALSAGATKETTVLKDLITQGWALVYLKYSTAAPVQYGGSAPAIAAGPFNLTIKPMIKVTIKPMNNLSYVPIAQVTTANKAFLNVTGANQFASGIISDVVSNKMDYDLYGSFSNFSVTTGSLLIGGNYPTTSSDVFSSVSLNSSATPPSLGISGTLLSGSIILPALTNAVHLKSGAMTSYFNMSAFQLNVISSATSITIGTSSTAYVKLEPSGTYTYGTGSVTFSPVNYSLTNYGVSPSTFRPYGLFTPNTTYGTLNIFPSFEVVSESPGVAGPTGQLNPGDMLTFEIYDVPEDTTFAAVAAIGNDTLLPTSPYLYPAEENSESFYTSSGYFVESLGLTFANYSFTYIVSPLSGSGSFYGLIPNAPYYPLSYLGLEYELHYSPIVVSGTISPYNFIANDTLWYNKAGVPVYPFYQVFTSNRYGMFYFNTTATGNYLLLGNYLLVRGFGFTTSLAPAEYPVMTYSTYSSTLAPLSSSLVAADTYGDFAYISQVPVSGSLYLNVFSKAPGTYPVTVANPTYTSLTTNASGFTVPISEHSGNAIVYVNPTPEVFGPTPIVTGLLGQVMLPSFLLKYPYEATQYITNMTAPLIPASEGEISTVVVAGAGFTANVSTGKYGTVVLQFNMSSPSLSEYYFAGVNISQVTPFDDKAFSGTWYAGGYGVFYNVPVPNLPGTAAYIPNAYDYAYNISIYNASVQAGSTPSYTGVFVARAADILVGQYSIGYLLTNFTHYNGSVIVKLSPLLTSPGYLLTLVGTPFTEYIFGSPISYNTTQTLKNPYSLPVYINVTTLCGLALVQVPIGYIINGTLFNLQLTGVGSTLQAGVTLQLCPGYNTISESITGPYVPQTAIPPVTVTRTIAPGEVTLYFVQTLPAYPVQVQVVAPASASGSPVEVLVPTEVPVLGLPVTYTSDFFVLSKPVIAAYISTPTGVEQLPSSDIMYVTTIPGYYVYFIVLPSNVTGGTLAVTVTQTATYIFTGEQFTGEAAAATGVVQVNTTAIQAALNKFESQIGSLLQGLNSTVRSEYAGLSSQLSGLSTQVSGLNATIAKDYASMASMLSGLSTKVSSLNSTIASEASMLSSEIGTAESTLSGYIAGNFSAVNASLNTLETDITNLGGQLGAIASNVESIKGTVNTVASDLSGIYSSLQSVNSTVSSAASTISSVASSLSSLSSTVSSMSSTVSSISSTVTSMSSTLNSVSSTVSSISSTVTSMSSTLSSLSSTASGAESEAHSAASTAASAATYSLGALIVAIIALALIAYVAFAKF</sequence>
<accession>D9PZJ4</accession>
<feature type="transmembrane region" description="Helical" evidence="1">
    <location>
        <begin position="1361"/>
        <end position="1381"/>
    </location>
</feature>
<gene>
    <name evidence="3" type="ordered locus">ASAC_0074</name>
</gene>
<dbReference type="InParanoid" id="D9PZJ4"/>
<dbReference type="SUPFAM" id="SSF58100">
    <property type="entry name" value="Bacterial hemolysins"/>
    <property type="match status" value="1"/>
</dbReference>
<dbReference type="HOGENOM" id="CLU_255363_0_0_2"/>
<dbReference type="KEGG" id="asc:ASAC_0074"/>
<dbReference type="eggNOG" id="arCOG05585">
    <property type="taxonomic scope" value="Archaea"/>
</dbReference>